<comment type="function">
    <text evidence="5">Specifically methylates the pseudouridine at position 1915 (m3Psi1915) in 23S rRNA.</text>
</comment>
<dbReference type="GO" id="GO:0070038">
    <property type="term" value="F:rRNA (pseudouridine-N3-)-methyltransferase activity"/>
    <property type="evidence" value="ECO:0007669"/>
    <property type="project" value="UniProtKB-UniRule"/>
</dbReference>
<protein>
    <recommendedName>
        <fullName evidence="5">Ribosomal RNA large subunit methyltransferase H</fullName>
        <ecNumber evidence="5">2.1.1.177</ecNumber>
    </recommendedName>
    <alternativeName>
        <fullName evidence="5">23S rRNA (pseudouridine1915-N3)-methyltransferase</fullName>
    </alternativeName>
    <alternativeName>
        <fullName evidence="5">23S rRNA m3Psi1915 methyltransferase</fullName>
    </alternativeName>
    <alternativeName>
        <fullName evidence="5">rRNA (pseudouridine-N3-)-methyltransferase RlmH</fullName>
    </alternativeName>
</protein>
<proteinExistence type="inferred from homology"/>
<evidence type="ECO:0000313" key="6">
    <source>
        <dbReference type="EMBL" id="MBD3324917.1"/>
    </source>
</evidence>
<comment type="subcellular location">
    <subcellularLocation>
        <location evidence="5">Cytoplasm</location>
    </subcellularLocation>
</comment>
<sequence length="201" mass="22775">MMNSSSMSFSKKPAISTISNASGAMCRAQPLKNRHTAHPLKCTMTIKLLCVGKIKARHLRLLLEDYRQRLQKYTSVEYRELKAEKRPKTAKDATIKHREATRLEQHIQPTEWVIALDEHGTQYSSTEFSACIARYQMRSDIKTLVFVTGGATGLSNAFLNNANMVLSLSKMTLPHQLCRLLLLEQLYRAYTILAGTSYHKG</sequence>
<dbReference type="HAMAP" id="MF_00658">
    <property type="entry name" value="23SrRNA_methyltr_H"/>
    <property type="match status" value="1"/>
</dbReference>
<dbReference type="CDD" id="cd18081">
    <property type="entry name" value="RlmH-like"/>
    <property type="match status" value="1"/>
</dbReference>
<comment type="catalytic activity">
    <reaction evidence="5">
        <text>pseudouridine(1915) in 23S rRNA + S-adenosyl-L-methionine = N(3)-methylpseudouridine(1915) in 23S rRNA + S-adenosyl-L-homocysteine + H(+)</text>
        <dbReference type="Rhea" id="RHEA:42752"/>
        <dbReference type="Rhea" id="RHEA-COMP:10221"/>
        <dbReference type="Rhea" id="RHEA-COMP:10222"/>
        <dbReference type="ChEBI" id="CHEBI:15378"/>
        <dbReference type="ChEBI" id="CHEBI:57856"/>
        <dbReference type="ChEBI" id="CHEBI:59789"/>
        <dbReference type="ChEBI" id="CHEBI:65314"/>
        <dbReference type="ChEBI" id="CHEBI:74486"/>
        <dbReference type="EC" id="2.1.1.177"/>
    </reaction>
</comment>
<dbReference type="Proteomes" id="UP000649604">
    <property type="component" value="Unassembled WGS sequence"/>
</dbReference>
<feature type="binding site" evidence="5">
    <location>
        <position position="116"/>
    </location>
    <ligand>
        <name>S-adenosyl-L-methionine</name>
        <dbReference type="ChEBI" id="CHEBI:59789"/>
    </ligand>
</feature>
<dbReference type="SUPFAM" id="SSF75217">
    <property type="entry name" value="alpha/beta knot"/>
    <property type="match status" value="1"/>
</dbReference>
<dbReference type="Gene3D" id="3.40.1280.10">
    <property type="match status" value="1"/>
</dbReference>
<evidence type="ECO:0000256" key="1">
    <source>
        <dbReference type="ARBA" id="ARBA00022603"/>
    </source>
</evidence>
<feature type="binding site" evidence="5">
    <location>
        <position position="149"/>
    </location>
    <ligand>
        <name>S-adenosyl-L-methionine</name>
        <dbReference type="ChEBI" id="CHEBI:59789"/>
    </ligand>
</feature>
<dbReference type="InterPro" id="IPR003742">
    <property type="entry name" value="RlmH-like"/>
</dbReference>
<evidence type="ECO:0000313" key="7">
    <source>
        <dbReference type="Proteomes" id="UP000649604"/>
    </source>
</evidence>
<gene>
    <name evidence="5" type="primary">rlmH</name>
    <name evidence="6" type="ORF">GF339_10050</name>
</gene>
<dbReference type="EC" id="2.1.1.177" evidence="5"/>
<keyword evidence="5" id="KW-0963">Cytoplasm</keyword>
<dbReference type="InterPro" id="IPR029028">
    <property type="entry name" value="Alpha/beta_knot_MTases"/>
</dbReference>
<comment type="caution">
    <text evidence="6">The sequence shown here is derived from an EMBL/GenBank/DDBJ whole genome shotgun (WGS) entry which is preliminary data.</text>
</comment>
<name>A0A9D5JV97_9BACT</name>
<feature type="binding site" evidence="5">
    <location>
        <begin position="168"/>
        <end position="173"/>
    </location>
    <ligand>
        <name>S-adenosyl-L-methionine</name>
        <dbReference type="ChEBI" id="CHEBI:59789"/>
    </ligand>
</feature>
<dbReference type="PANTHER" id="PTHR33603">
    <property type="entry name" value="METHYLTRANSFERASE"/>
    <property type="match status" value="1"/>
</dbReference>
<keyword evidence="5" id="KW-0698">rRNA processing</keyword>
<dbReference type="InterPro" id="IPR029026">
    <property type="entry name" value="tRNA_m1G_MTases_N"/>
</dbReference>
<comment type="similarity">
    <text evidence="4 5">Belongs to the RNA methyltransferase RlmH family.</text>
</comment>
<evidence type="ECO:0000256" key="4">
    <source>
        <dbReference type="ARBA" id="ARBA00038303"/>
    </source>
</evidence>
<evidence type="ECO:0000256" key="5">
    <source>
        <dbReference type="HAMAP-Rule" id="MF_00658"/>
    </source>
</evidence>
<dbReference type="Pfam" id="PF02590">
    <property type="entry name" value="SPOUT_MTase"/>
    <property type="match status" value="1"/>
</dbReference>
<keyword evidence="1 5" id="KW-0489">Methyltransferase</keyword>
<keyword evidence="3 5" id="KW-0949">S-adenosyl-L-methionine</keyword>
<accession>A0A9D5JV97</accession>
<evidence type="ECO:0000256" key="2">
    <source>
        <dbReference type="ARBA" id="ARBA00022679"/>
    </source>
</evidence>
<comment type="subunit">
    <text evidence="5">Homodimer.</text>
</comment>
<dbReference type="AlphaFoldDB" id="A0A9D5JV97"/>
<evidence type="ECO:0000256" key="3">
    <source>
        <dbReference type="ARBA" id="ARBA00022691"/>
    </source>
</evidence>
<reference evidence="6" key="1">
    <citation type="submission" date="2019-11" db="EMBL/GenBank/DDBJ databases">
        <title>Microbial mats filling the niche in hypersaline microbial mats.</title>
        <authorList>
            <person name="Wong H.L."/>
            <person name="Macleod F.I."/>
            <person name="White R.A. III"/>
            <person name="Burns B.P."/>
        </authorList>
    </citation>
    <scope>NUCLEOTIDE SEQUENCE</scope>
    <source>
        <strain evidence="6">Rbin_158</strain>
    </source>
</reference>
<dbReference type="GO" id="GO:0005737">
    <property type="term" value="C:cytoplasm"/>
    <property type="evidence" value="ECO:0007669"/>
    <property type="project" value="UniProtKB-SubCell"/>
</dbReference>
<dbReference type="EMBL" id="WJJP01000318">
    <property type="protein sequence ID" value="MBD3324917.1"/>
    <property type="molecule type" value="Genomic_DNA"/>
</dbReference>
<organism evidence="6 7">
    <name type="scientific">candidate division KSB3 bacterium</name>
    <dbReference type="NCBI Taxonomy" id="2044937"/>
    <lineage>
        <taxon>Bacteria</taxon>
        <taxon>candidate division KSB3</taxon>
    </lineage>
</organism>
<keyword evidence="2 5" id="KW-0808">Transferase</keyword>
<dbReference type="PANTHER" id="PTHR33603:SF1">
    <property type="entry name" value="RIBOSOMAL RNA LARGE SUBUNIT METHYLTRANSFERASE H"/>
    <property type="match status" value="1"/>
</dbReference>